<keyword evidence="1" id="KW-0472">Membrane</keyword>
<dbReference type="InterPro" id="IPR004843">
    <property type="entry name" value="Calcineurin-like_PHP"/>
</dbReference>
<dbReference type="InterPro" id="IPR051158">
    <property type="entry name" value="Metallophosphoesterase_sf"/>
</dbReference>
<dbReference type="PANTHER" id="PTHR31302:SF0">
    <property type="entry name" value="TRANSMEMBRANE PROTEIN WITH METALLOPHOSPHOESTERASE DOMAIN"/>
    <property type="match status" value="1"/>
</dbReference>
<dbReference type="GO" id="GO:0016787">
    <property type="term" value="F:hydrolase activity"/>
    <property type="evidence" value="ECO:0007669"/>
    <property type="project" value="InterPro"/>
</dbReference>
<dbReference type="Gene3D" id="3.60.21.10">
    <property type="match status" value="1"/>
</dbReference>
<evidence type="ECO:0000256" key="1">
    <source>
        <dbReference type="SAM" id="Phobius"/>
    </source>
</evidence>
<dbReference type="SUPFAM" id="SSF56300">
    <property type="entry name" value="Metallo-dependent phosphatases"/>
    <property type="match status" value="1"/>
</dbReference>
<evidence type="ECO:0000313" key="3">
    <source>
        <dbReference type="EMBL" id="AHF25417.1"/>
    </source>
</evidence>
<proteinExistence type="predicted"/>
<feature type="transmembrane region" description="Helical" evidence="1">
    <location>
        <begin position="36"/>
        <end position="58"/>
    </location>
</feature>
<name>W0FRE1_9BACT</name>
<dbReference type="InterPro" id="IPR029052">
    <property type="entry name" value="Metallo-depent_PP-like"/>
</dbReference>
<reference evidence="3" key="1">
    <citation type="journal article" date="2013" name="PLoS ONE">
        <title>Metagenomic insights into the carbohydrate-active enzymes carried by the microorganisms adhering to solid digesta in the rumen of cows.</title>
        <authorList>
            <person name="Wang L."/>
            <person name="Hatem A."/>
            <person name="Catalyurek U.V."/>
            <person name="Morrison M."/>
            <person name="Yu Z."/>
        </authorList>
    </citation>
    <scope>NUCLEOTIDE SEQUENCE</scope>
</reference>
<dbReference type="Pfam" id="PF00149">
    <property type="entry name" value="Metallophos"/>
    <property type="match status" value="1"/>
</dbReference>
<accession>W0FRE1</accession>
<organism evidence="3">
    <name type="scientific">uncultured bacterium Contig11</name>
    <dbReference type="NCBI Taxonomy" id="1393376"/>
    <lineage>
        <taxon>Bacteria</taxon>
        <taxon>environmental samples</taxon>
    </lineage>
</organism>
<sequence length="372" mass="42021">MAGMPGKEGKAAVRKRQNPYVFANERRHRMQKPHRARWTLLGVILLMTAAFFIANFTVSHRVVLEEVKVTILNLPHDLEEYSILHISDLHGARYGEKQKAIETALGSSRYSCVVMTGDMLGEDRDVEPLLELIALMPKDTPKYLIPGDMDGSFIETGAHGSLSVYADWAIRLQQEGVHLVDRPMSETRGKGTIWFIPEELYALDLDVTENVYRKQLASLNDRASSLSADDAARIRAIEYELERMESIRQIRQEVQPEDIQIVLSHTPLTAEYAQNLISWTTKESFFSLRYASLILAGHYNGGQWRIPFAGAVYVPELGWFPEDSLIQGLSYLGDIPQHISKGLGSDPHYEKQPGRVFNSPAITRITLTRKAE</sequence>
<feature type="domain" description="Calcineurin-like phosphoesterase" evidence="2">
    <location>
        <begin position="82"/>
        <end position="298"/>
    </location>
</feature>
<dbReference type="EMBL" id="KC246835">
    <property type="protein sequence ID" value="AHF25417.1"/>
    <property type="molecule type" value="Genomic_DNA"/>
</dbReference>
<dbReference type="PANTHER" id="PTHR31302">
    <property type="entry name" value="TRANSMEMBRANE PROTEIN WITH METALLOPHOSPHOESTERASE DOMAIN-RELATED"/>
    <property type="match status" value="1"/>
</dbReference>
<protein>
    <submittedName>
        <fullName evidence="3">Phosphoesterase</fullName>
    </submittedName>
</protein>
<keyword evidence="1" id="KW-0812">Transmembrane</keyword>
<dbReference type="AlphaFoldDB" id="W0FRE1"/>
<keyword evidence="1" id="KW-1133">Transmembrane helix</keyword>
<evidence type="ECO:0000259" key="2">
    <source>
        <dbReference type="Pfam" id="PF00149"/>
    </source>
</evidence>